<evidence type="ECO:0000256" key="1">
    <source>
        <dbReference type="SAM" id="Phobius"/>
    </source>
</evidence>
<feature type="transmembrane region" description="Helical" evidence="1">
    <location>
        <begin position="55"/>
        <end position="74"/>
    </location>
</feature>
<keyword evidence="1" id="KW-0472">Membrane</keyword>
<sequence>MSHLATTAQFLAQSTDSYTLTPGRAWSLVGMGFGLIGLVVGIVSRVRKAGGSRTAFTSLGTGAIGLALGVYVVTAAKGGPGTGYGIVGGVFSVLIGVAALGLGWLTLSRSRRAAVRG</sequence>
<evidence type="ECO:0000313" key="3">
    <source>
        <dbReference type="Proteomes" id="UP000272729"/>
    </source>
</evidence>
<comment type="caution">
    <text evidence="2">The sequence shown here is derived from an EMBL/GenBank/DDBJ whole genome shotgun (WGS) entry which is preliminary data.</text>
</comment>
<name>A0A495X2P1_9PSEU</name>
<dbReference type="EMBL" id="RBXR01000001">
    <property type="protein sequence ID" value="RKT67756.1"/>
    <property type="molecule type" value="Genomic_DNA"/>
</dbReference>
<feature type="transmembrane region" description="Helical" evidence="1">
    <location>
        <begin position="86"/>
        <end position="107"/>
    </location>
</feature>
<organism evidence="2 3">
    <name type="scientific">Saccharothrix variisporea</name>
    <dbReference type="NCBI Taxonomy" id="543527"/>
    <lineage>
        <taxon>Bacteria</taxon>
        <taxon>Bacillati</taxon>
        <taxon>Actinomycetota</taxon>
        <taxon>Actinomycetes</taxon>
        <taxon>Pseudonocardiales</taxon>
        <taxon>Pseudonocardiaceae</taxon>
        <taxon>Saccharothrix</taxon>
    </lineage>
</organism>
<protein>
    <submittedName>
        <fullName evidence="2">Uncharacterized protein</fullName>
    </submittedName>
</protein>
<dbReference type="Pfam" id="PF19733">
    <property type="entry name" value="DUF6223"/>
    <property type="match status" value="1"/>
</dbReference>
<dbReference type="InterPro" id="IPR045770">
    <property type="entry name" value="DUF6223"/>
</dbReference>
<keyword evidence="1" id="KW-1133">Transmembrane helix</keyword>
<keyword evidence="3" id="KW-1185">Reference proteome</keyword>
<keyword evidence="1" id="KW-0812">Transmembrane</keyword>
<dbReference type="Proteomes" id="UP000272729">
    <property type="component" value="Unassembled WGS sequence"/>
</dbReference>
<feature type="transmembrane region" description="Helical" evidence="1">
    <location>
        <begin position="25"/>
        <end position="43"/>
    </location>
</feature>
<gene>
    <name evidence="2" type="ORF">DFJ66_0932</name>
</gene>
<proteinExistence type="predicted"/>
<reference evidence="2 3" key="1">
    <citation type="submission" date="2018-10" db="EMBL/GenBank/DDBJ databases">
        <title>Sequencing the genomes of 1000 actinobacteria strains.</title>
        <authorList>
            <person name="Klenk H.-P."/>
        </authorList>
    </citation>
    <scope>NUCLEOTIDE SEQUENCE [LARGE SCALE GENOMIC DNA]</scope>
    <source>
        <strain evidence="2 3">DSM 43911</strain>
    </source>
</reference>
<dbReference type="RefSeq" id="WP_121218268.1">
    <property type="nucleotide sequence ID" value="NZ_JBIUBA010000062.1"/>
</dbReference>
<dbReference type="AlphaFoldDB" id="A0A495X2P1"/>
<accession>A0A495X2P1</accession>
<evidence type="ECO:0000313" key="2">
    <source>
        <dbReference type="EMBL" id="RKT67756.1"/>
    </source>
</evidence>